<comment type="caution">
    <text evidence="16">The sequence shown here is derived from an EMBL/GenBank/DDBJ whole genome shotgun (WGS) entry which is preliminary data.</text>
</comment>
<dbReference type="InterPro" id="IPR036942">
    <property type="entry name" value="Beta-barrel_TonB_sf"/>
</dbReference>
<evidence type="ECO:0000259" key="15">
    <source>
        <dbReference type="Pfam" id="PF07715"/>
    </source>
</evidence>
<dbReference type="InterPro" id="IPR012910">
    <property type="entry name" value="Plug_dom"/>
</dbReference>
<name>A0ABM8R2Z9_9BURK</name>
<keyword evidence="8 12" id="KW-0798">TonB box</keyword>
<comment type="similarity">
    <text evidence="11 12">Belongs to the TonB-dependent receptor family.</text>
</comment>
<dbReference type="PANTHER" id="PTHR32552">
    <property type="entry name" value="FERRICHROME IRON RECEPTOR-RELATED"/>
    <property type="match status" value="1"/>
</dbReference>
<dbReference type="Gene3D" id="2.40.170.20">
    <property type="entry name" value="TonB-dependent receptor, beta-barrel domain"/>
    <property type="match status" value="1"/>
</dbReference>
<evidence type="ECO:0000256" key="9">
    <source>
        <dbReference type="ARBA" id="ARBA00023136"/>
    </source>
</evidence>
<accession>A0ABM8R2Z9</accession>
<evidence type="ECO:0000259" key="14">
    <source>
        <dbReference type="Pfam" id="PF00593"/>
    </source>
</evidence>
<evidence type="ECO:0000256" key="5">
    <source>
        <dbReference type="ARBA" id="ARBA00022692"/>
    </source>
</evidence>
<dbReference type="InterPro" id="IPR039426">
    <property type="entry name" value="TonB-dep_rcpt-like"/>
</dbReference>
<comment type="subcellular location">
    <subcellularLocation>
        <location evidence="1 11">Cell outer membrane</location>
        <topology evidence="1 11">Multi-pass membrane protein</topology>
    </subcellularLocation>
</comment>
<feature type="domain" description="TonB-dependent receptor plug" evidence="15">
    <location>
        <begin position="103"/>
        <end position="214"/>
    </location>
</feature>
<dbReference type="Pfam" id="PF00593">
    <property type="entry name" value="TonB_dep_Rec_b-barrel"/>
    <property type="match status" value="1"/>
</dbReference>
<dbReference type="InterPro" id="IPR000531">
    <property type="entry name" value="Beta-barrel_TonB"/>
</dbReference>
<keyword evidence="5 11" id="KW-0812">Transmembrane</keyword>
<reference evidence="16 17" key="1">
    <citation type="submission" date="2021-02" db="EMBL/GenBank/DDBJ databases">
        <authorList>
            <person name="Vanwijnsberghe S."/>
        </authorList>
    </citation>
    <scope>NUCLEOTIDE SEQUENCE [LARGE SCALE GENOMIC DNA]</scope>
    <source>
        <strain evidence="16 17">LMG 31837</strain>
    </source>
</reference>
<keyword evidence="7" id="KW-0406">Ion transport</keyword>
<feature type="domain" description="TonB-dependent receptor-like beta-barrel" evidence="14">
    <location>
        <begin position="316"/>
        <end position="747"/>
    </location>
</feature>
<evidence type="ECO:0000256" key="13">
    <source>
        <dbReference type="SAM" id="MobiDB-lite"/>
    </source>
</evidence>
<evidence type="ECO:0000256" key="7">
    <source>
        <dbReference type="ARBA" id="ARBA00023065"/>
    </source>
</evidence>
<dbReference type="SUPFAM" id="SSF56935">
    <property type="entry name" value="Porins"/>
    <property type="match status" value="1"/>
</dbReference>
<evidence type="ECO:0000256" key="2">
    <source>
        <dbReference type="ARBA" id="ARBA00022448"/>
    </source>
</evidence>
<feature type="compositionally biased region" description="Low complexity" evidence="13">
    <location>
        <begin position="58"/>
        <end position="83"/>
    </location>
</feature>
<feature type="region of interest" description="Disordered" evidence="13">
    <location>
        <begin position="277"/>
        <end position="299"/>
    </location>
</feature>
<keyword evidence="10 11" id="KW-0998">Cell outer membrane</keyword>
<evidence type="ECO:0000256" key="10">
    <source>
        <dbReference type="ARBA" id="ARBA00023237"/>
    </source>
</evidence>
<dbReference type="EMBL" id="CAJNBK010000004">
    <property type="protein sequence ID" value="CAE6729836.1"/>
    <property type="molecule type" value="Genomic_DNA"/>
</dbReference>
<keyword evidence="2 11" id="KW-0813">Transport</keyword>
<dbReference type="Proteomes" id="UP000672526">
    <property type="component" value="Unassembled WGS sequence"/>
</dbReference>
<keyword evidence="6" id="KW-0408">Iron</keyword>
<evidence type="ECO:0000313" key="16">
    <source>
        <dbReference type="EMBL" id="CAE6729836.1"/>
    </source>
</evidence>
<evidence type="ECO:0000256" key="4">
    <source>
        <dbReference type="ARBA" id="ARBA00022496"/>
    </source>
</evidence>
<feature type="compositionally biased region" description="Polar residues" evidence="13">
    <location>
        <begin position="289"/>
        <end position="299"/>
    </location>
</feature>
<keyword evidence="3 11" id="KW-1134">Transmembrane beta strand</keyword>
<dbReference type="RefSeq" id="WP_236066774.1">
    <property type="nucleotide sequence ID" value="NZ_CAJNBK010000004.1"/>
</dbReference>
<gene>
    <name evidence="16" type="primary">fyuA_1</name>
    <name evidence="16" type="ORF">R69888_02005</name>
</gene>
<evidence type="ECO:0000256" key="11">
    <source>
        <dbReference type="PROSITE-ProRule" id="PRU01360"/>
    </source>
</evidence>
<keyword evidence="4" id="KW-0410">Iron transport</keyword>
<feature type="region of interest" description="Disordered" evidence="13">
    <location>
        <begin position="51"/>
        <end position="83"/>
    </location>
</feature>
<keyword evidence="16" id="KW-0675">Receptor</keyword>
<keyword evidence="17" id="KW-1185">Reference proteome</keyword>
<organism evidence="16 17">
    <name type="scientific">Paraburkholderia haematera</name>
    <dbReference type="NCBI Taxonomy" id="2793077"/>
    <lineage>
        <taxon>Bacteria</taxon>
        <taxon>Pseudomonadati</taxon>
        <taxon>Pseudomonadota</taxon>
        <taxon>Betaproteobacteria</taxon>
        <taxon>Burkholderiales</taxon>
        <taxon>Burkholderiaceae</taxon>
        <taxon>Paraburkholderia</taxon>
    </lineage>
</organism>
<sequence>MGIKTNQNRPPRGKRNNGRTSGRPVGGRYASLFFGPAVGLTVLCAHAQTAPSNTAPGSAPVAASATNTAAPATPKAPAKTTATGDVTTLNTVEITANRRREPAREVPMQVNALSAKELQRKGDASMSDYLTKEPGVTLTSAGAGNAQISMRGITTGADISPTVGVYVDEVPFGSSTIYGDGAQLALDMSLLDLNHIELLRGPQGTLYGAGAMGGLLKYVTNEPDTEGDVSGHASVMLSGTDHGGLNHTESAVVNVPIKQDVAALRVSAFNQQDGGYVNRIGSDPEKGVNGSSTRGGRASLTVTPTNALTVRLTATTQQIKRDGNADVDYNFYTRQPLYGDLTQSRRVDEPFDQIIELYSANIEYDFGWARLNAISAYQTIRTSNISDDSAVYPRLLNTLYGAPLFRTATARLAASTDKFTQELRLTSPANRKLEWIAGLFYTHESSNQDQALTATGPGTSLTLLTNQFPSTYKEYAAYGDLTYHFTSRLSATAGLRVAHNDQTFSAVSSGPLAGNGNHPGESADTSKTYLFTLGYLLTPNSSLYGRVATGYRPGGPQPSLHDPVTGQMTPGTFNPDTLTSYEVGYKADFLDKRASISVSAFDIEWKNIQLNTVVNTLGVVTNGGKARSKGLEFFGTLNPTPQWHLGAGLTYLDARLTQNVPGIGAVSGDRLPNTPDFSATLNVDYLFNVASYRAYAGATETYIGQRNSNFPGSKSLPNFSLPGYFTTDLRAGIDLRKANVSFFVHNLFNKRGMLAAGSSFVSSGGPASVVFIQPLTVGMQVDVPF</sequence>
<evidence type="ECO:0000256" key="12">
    <source>
        <dbReference type="RuleBase" id="RU003357"/>
    </source>
</evidence>
<evidence type="ECO:0000256" key="1">
    <source>
        <dbReference type="ARBA" id="ARBA00004571"/>
    </source>
</evidence>
<feature type="compositionally biased region" description="Low complexity" evidence="13">
    <location>
        <begin position="1"/>
        <end position="10"/>
    </location>
</feature>
<dbReference type="PANTHER" id="PTHR32552:SF81">
    <property type="entry name" value="TONB-DEPENDENT OUTER MEMBRANE RECEPTOR"/>
    <property type="match status" value="1"/>
</dbReference>
<dbReference type="CDD" id="cd01347">
    <property type="entry name" value="ligand_gated_channel"/>
    <property type="match status" value="1"/>
</dbReference>
<evidence type="ECO:0000256" key="3">
    <source>
        <dbReference type="ARBA" id="ARBA00022452"/>
    </source>
</evidence>
<protein>
    <submittedName>
        <fullName evidence="16">Pesticin receptor</fullName>
    </submittedName>
</protein>
<evidence type="ECO:0000256" key="8">
    <source>
        <dbReference type="ARBA" id="ARBA00023077"/>
    </source>
</evidence>
<feature type="region of interest" description="Disordered" evidence="13">
    <location>
        <begin position="1"/>
        <end position="25"/>
    </location>
</feature>
<dbReference type="Pfam" id="PF07715">
    <property type="entry name" value="Plug"/>
    <property type="match status" value="1"/>
</dbReference>
<evidence type="ECO:0000256" key="6">
    <source>
        <dbReference type="ARBA" id="ARBA00023004"/>
    </source>
</evidence>
<dbReference type="PROSITE" id="PS52016">
    <property type="entry name" value="TONB_DEPENDENT_REC_3"/>
    <property type="match status" value="1"/>
</dbReference>
<evidence type="ECO:0000313" key="17">
    <source>
        <dbReference type="Proteomes" id="UP000672526"/>
    </source>
</evidence>
<keyword evidence="9 11" id="KW-0472">Membrane</keyword>
<proteinExistence type="inferred from homology"/>